<proteinExistence type="predicted"/>
<dbReference type="EMBL" id="GGFM01011747">
    <property type="protein sequence ID" value="MBW32498.1"/>
    <property type="molecule type" value="Transcribed_RNA"/>
</dbReference>
<reference evidence="2" key="1">
    <citation type="submission" date="2018-01" db="EMBL/GenBank/DDBJ databases">
        <title>An insight into the sialome of Amazonian anophelines.</title>
        <authorList>
            <person name="Ribeiro J.M."/>
            <person name="Scarpassa V."/>
            <person name="Calvo E."/>
        </authorList>
    </citation>
    <scope>NUCLEOTIDE SEQUENCE</scope>
    <source>
        <tissue evidence="2">Salivary glands</tissue>
    </source>
</reference>
<sequence length="102" mass="11001">MVRMSIRAQPNVFLSVLSRACRAFTLTLCLMSRAVSSSCDRVGRAGLLSLPASTGASRASGTSANLSLLGSICFRSSSVFGLPLFFMVKIQPVRAMMLHIMW</sequence>
<evidence type="ECO:0000256" key="1">
    <source>
        <dbReference type="SAM" id="Phobius"/>
    </source>
</evidence>
<feature type="transmembrane region" description="Helical" evidence="1">
    <location>
        <begin position="68"/>
        <end position="88"/>
    </location>
</feature>
<evidence type="ECO:0000313" key="2">
    <source>
        <dbReference type="EMBL" id="MBW32498.1"/>
    </source>
</evidence>
<keyword evidence="1" id="KW-1133">Transmembrane helix</keyword>
<accession>A0A2M3ZVT2</accession>
<name>A0A2M3ZVT2_9DIPT</name>
<dbReference type="AlphaFoldDB" id="A0A2M3ZVT2"/>
<protein>
    <submittedName>
        <fullName evidence="2">Putative secreted peptide</fullName>
    </submittedName>
</protein>
<organism evidence="2">
    <name type="scientific">Anopheles braziliensis</name>
    <dbReference type="NCBI Taxonomy" id="58242"/>
    <lineage>
        <taxon>Eukaryota</taxon>
        <taxon>Metazoa</taxon>
        <taxon>Ecdysozoa</taxon>
        <taxon>Arthropoda</taxon>
        <taxon>Hexapoda</taxon>
        <taxon>Insecta</taxon>
        <taxon>Pterygota</taxon>
        <taxon>Neoptera</taxon>
        <taxon>Endopterygota</taxon>
        <taxon>Diptera</taxon>
        <taxon>Nematocera</taxon>
        <taxon>Culicoidea</taxon>
        <taxon>Culicidae</taxon>
        <taxon>Anophelinae</taxon>
        <taxon>Anopheles</taxon>
    </lineage>
</organism>
<keyword evidence="1" id="KW-0812">Transmembrane</keyword>
<keyword evidence="1" id="KW-0472">Membrane</keyword>